<dbReference type="SUPFAM" id="SSF63446">
    <property type="entry name" value="Type I dockerin domain"/>
    <property type="match status" value="1"/>
</dbReference>
<dbReference type="InterPro" id="IPR036439">
    <property type="entry name" value="Dockerin_dom_sf"/>
</dbReference>
<dbReference type="InterPro" id="IPR002105">
    <property type="entry name" value="Dockerin_1_rpt"/>
</dbReference>
<dbReference type="SUPFAM" id="SSF49363">
    <property type="entry name" value="Purple acid phosphatase, N-terminal domain"/>
    <property type="match status" value="1"/>
</dbReference>
<dbReference type="InterPro" id="IPR015914">
    <property type="entry name" value="PAPs_N"/>
</dbReference>
<accession>A0A0G0U853</accession>
<dbReference type="Gene3D" id="2.60.40.380">
    <property type="entry name" value="Purple acid phosphatase-like, N-terminal"/>
    <property type="match status" value="1"/>
</dbReference>
<proteinExistence type="predicted"/>
<dbReference type="CDD" id="cd14254">
    <property type="entry name" value="Dockerin_II"/>
    <property type="match status" value="1"/>
</dbReference>
<dbReference type="InterPro" id="IPR016134">
    <property type="entry name" value="Dockerin_dom"/>
</dbReference>
<dbReference type="EMBL" id="LCAB01000005">
    <property type="protein sequence ID" value="KKR83451.1"/>
    <property type="molecule type" value="Genomic_DNA"/>
</dbReference>
<comment type="caution">
    <text evidence="2">The sequence shown here is derived from an EMBL/GenBank/DDBJ whole genome shotgun (WGS) entry which is preliminary data.</text>
</comment>
<dbReference type="Pfam" id="PF16656">
    <property type="entry name" value="Pur_ac_phosph_N"/>
    <property type="match status" value="1"/>
</dbReference>
<reference evidence="2 3" key="1">
    <citation type="journal article" date="2015" name="Nature">
        <title>rRNA introns, odd ribosomes, and small enigmatic genomes across a large radiation of phyla.</title>
        <authorList>
            <person name="Brown C.T."/>
            <person name="Hug L.A."/>
            <person name="Thomas B.C."/>
            <person name="Sharon I."/>
            <person name="Castelle C.J."/>
            <person name="Singh A."/>
            <person name="Wilkins M.J."/>
            <person name="Williams K.H."/>
            <person name="Banfield J.F."/>
        </authorList>
    </citation>
    <scope>NUCLEOTIDE SEQUENCE [LARGE SCALE GENOMIC DNA]</scope>
</reference>
<evidence type="ECO:0000259" key="1">
    <source>
        <dbReference type="PROSITE" id="PS51766"/>
    </source>
</evidence>
<dbReference type="Pfam" id="PF00404">
    <property type="entry name" value="Dockerin_1"/>
    <property type="match status" value="1"/>
</dbReference>
<sequence>MEPKTKIPTLLGLSLILVGLGVGVFLANQNQALKSKASPSVEPQNINLVNLSATRASLYWQTQVPAVGFVQLGTPPIATQTFRDERDLQSPQSHQLHFVTLTNLQPSTTYYYKINSGMLTYPPKEFLTFTTLPKTISYDFPPLIGTVINESKKPVVEALITLQIPGMEKLATVTKVAGNFLLPLTEIYPASSSEVIPTFNPDLKATLTIFDDKQQSQIAINPFSAALISSPLILGQDQNLTSPTKAPFVPHFDINNDGKVNSLDRSIILKNFGSKPTQKVADLNQDGVVNNQDLQMMDQSVSR</sequence>
<dbReference type="InterPro" id="IPR008963">
    <property type="entry name" value="Purple_acid_Pase-like_N"/>
</dbReference>
<dbReference type="GO" id="GO:0000272">
    <property type="term" value="P:polysaccharide catabolic process"/>
    <property type="evidence" value="ECO:0007669"/>
    <property type="project" value="InterPro"/>
</dbReference>
<evidence type="ECO:0000313" key="3">
    <source>
        <dbReference type="Proteomes" id="UP000034601"/>
    </source>
</evidence>
<feature type="domain" description="Dockerin" evidence="1">
    <location>
        <begin position="247"/>
        <end position="303"/>
    </location>
</feature>
<dbReference type="Gene3D" id="1.10.1330.10">
    <property type="entry name" value="Dockerin domain"/>
    <property type="match status" value="1"/>
</dbReference>
<name>A0A0G0U853_9BACT</name>
<dbReference type="PROSITE" id="PS00448">
    <property type="entry name" value="CLOS_CELLULOSOME_RPT"/>
    <property type="match status" value="1"/>
</dbReference>
<organism evidence="2 3">
    <name type="scientific">Candidatus Daviesbacteria bacterium GW2011_GWA2_40_9</name>
    <dbReference type="NCBI Taxonomy" id="1618424"/>
    <lineage>
        <taxon>Bacteria</taxon>
        <taxon>Candidatus Daviesiibacteriota</taxon>
    </lineage>
</organism>
<dbReference type="GO" id="GO:0046872">
    <property type="term" value="F:metal ion binding"/>
    <property type="evidence" value="ECO:0007669"/>
    <property type="project" value="InterPro"/>
</dbReference>
<dbReference type="Proteomes" id="UP000034601">
    <property type="component" value="Unassembled WGS sequence"/>
</dbReference>
<dbReference type="GO" id="GO:0004553">
    <property type="term" value="F:hydrolase activity, hydrolyzing O-glycosyl compounds"/>
    <property type="evidence" value="ECO:0007669"/>
    <property type="project" value="InterPro"/>
</dbReference>
<dbReference type="PROSITE" id="PS51766">
    <property type="entry name" value="DOCKERIN"/>
    <property type="match status" value="1"/>
</dbReference>
<protein>
    <recommendedName>
        <fullName evidence="1">Dockerin domain-containing protein</fullName>
    </recommendedName>
</protein>
<dbReference type="GO" id="GO:0003993">
    <property type="term" value="F:acid phosphatase activity"/>
    <property type="evidence" value="ECO:0007669"/>
    <property type="project" value="InterPro"/>
</dbReference>
<gene>
    <name evidence="2" type="ORF">UU29_C0005G0032</name>
</gene>
<dbReference type="AlphaFoldDB" id="A0A0G0U853"/>
<evidence type="ECO:0000313" key="2">
    <source>
        <dbReference type="EMBL" id="KKR83451.1"/>
    </source>
</evidence>